<keyword evidence="5" id="KW-0460">Magnesium</keyword>
<dbReference type="Proteomes" id="UP000680365">
    <property type="component" value="Unassembled WGS sequence"/>
</dbReference>
<keyword evidence="4 7" id="KW-0378">Hydrolase</keyword>
<name>A0ABS5QKW7_9BACT</name>
<accession>A0ABS5QKW7</accession>
<dbReference type="PANTHER" id="PTHR22748">
    <property type="entry name" value="AP ENDONUCLEASE"/>
    <property type="match status" value="1"/>
</dbReference>
<sequence>MKIASWNVNGIRAVIKKGLLDWINDNEFDIFCLQETKAFENQIPKELYTVLDKYSYIWHNGTRAGYSGVATFFKKKPNSNNNKLFFCEIFEQDGRIIETEYDDFVLLNIYFPNGGTKSNGDEMLSHKLNFYKNLIEYVNNILKEGKEVIIAGDFNIAHTEIDLARPKDNKNSIGFLPIERQYLDLLHNEGYIDVFRYFNPELLDKYTWWSYRAGARPRNVGWRIDYFFVSKGLLSKINNVYHQDQILGSDHCPIVLEF</sequence>
<evidence type="ECO:0000256" key="1">
    <source>
        <dbReference type="ARBA" id="ARBA00001946"/>
    </source>
</evidence>
<dbReference type="InterPro" id="IPR020847">
    <property type="entry name" value="AP_endonuclease_F1_BS"/>
</dbReference>
<reference evidence="7 8" key="1">
    <citation type="journal article" date="2021" name="Nat. Commun.">
        <title>Reductive evolution and unique predatory mode in the CPR bacterium Vampirococcus lugosii.</title>
        <authorList>
            <person name="Moreira D."/>
            <person name="Zivanovic Y."/>
            <person name="Lopez-Archilla A.I."/>
            <person name="Iniesto M."/>
            <person name="Lopez-Garcia P."/>
        </authorList>
    </citation>
    <scope>NUCLEOTIDE SEQUENCE [LARGE SCALE GENOMIC DNA]</scope>
    <source>
        <strain evidence="7">Chiprana</strain>
    </source>
</reference>
<gene>
    <name evidence="7" type="ORF">VAMP_22n80</name>
</gene>
<evidence type="ECO:0000256" key="4">
    <source>
        <dbReference type="ARBA" id="ARBA00022801"/>
    </source>
</evidence>
<comment type="cofactor">
    <cofactor evidence="1">
        <name>Mg(2+)</name>
        <dbReference type="ChEBI" id="CHEBI:18420"/>
    </cofactor>
</comment>
<dbReference type="Pfam" id="PF03372">
    <property type="entry name" value="Exo_endo_phos"/>
    <property type="match status" value="1"/>
</dbReference>
<dbReference type="EMBL" id="JAEDAM010000013">
    <property type="protein sequence ID" value="MBS8121754.1"/>
    <property type="molecule type" value="Genomic_DNA"/>
</dbReference>
<dbReference type="InterPro" id="IPR004808">
    <property type="entry name" value="AP_endonuc_1"/>
</dbReference>
<keyword evidence="8" id="KW-1185">Reference proteome</keyword>
<feature type="domain" description="Endonuclease/exonuclease/phosphatase" evidence="6">
    <location>
        <begin position="4"/>
        <end position="251"/>
    </location>
</feature>
<evidence type="ECO:0000256" key="5">
    <source>
        <dbReference type="ARBA" id="ARBA00022842"/>
    </source>
</evidence>
<evidence type="ECO:0000313" key="8">
    <source>
        <dbReference type="Proteomes" id="UP000680365"/>
    </source>
</evidence>
<proteinExistence type="inferred from homology"/>
<dbReference type="PROSITE" id="PS00726">
    <property type="entry name" value="AP_NUCLEASE_F1_1"/>
    <property type="match status" value="1"/>
</dbReference>
<evidence type="ECO:0000259" key="6">
    <source>
        <dbReference type="Pfam" id="PF03372"/>
    </source>
</evidence>
<evidence type="ECO:0000256" key="3">
    <source>
        <dbReference type="ARBA" id="ARBA00022723"/>
    </source>
</evidence>
<dbReference type="GO" id="GO:0008311">
    <property type="term" value="F:double-stranded DNA 3'-5' DNA exonuclease activity"/>
    <property type="evidence" value="ECO:0007669"/>
    <property type="project" value="UniProtKB-EC"/>
</dbReference>
<dbReference type="InterPro" id="IPR036691">
    <property type="entry name" value="Endo/exonu/phosph_ase_sf"/>
</dbReference>
<organism evidence="7 8">
    <name type="scientific">Candidatus Vampirococcus lugosii</name>
    <dbReference type="NCBI Taxonomy" id="2789015"/>
    <lineage>
        <taxon>Bacteria</taxon>
        <taxon>Candidatus Absconditibacteriota</taxon>
        <taxon>Vampirococcus</taxon>
    </lineage>
</organism>
<comment type="similarity">
    <text evidence="2">Belongs to the DNA repair enzymes AP/ExoA family.</text>
</comment>
<dbReference type="RefSeq" id="WP_213348553.1">
    <property type="nucleotide sequence ID" value="NZ_JAEDAM010000013.1"/>
</dbReference>
<dbReference type="EC" id="3.1.11.2" evidence="7"/>
<dbReference type="NCBIfam" id="TIGR00195">
    <property type="entry name" value="exoDNase_III"/>
    <property type="match status" value="1"/>
</dbReference>
<dbReference type="PANTHER" id="PTHR22748:SF6">
    <property type="entry name" value="DNA-(APURINIC OR APYRIMIDINIC SITE) ENDONUCLEASE"/>
    <property type="match status" value="1"/>
</dbReference>
<evidence type="ECO:0000313" key="7">
    <source>
        <dbReference type="EMBL" id="MBS8121754.1"/>
    </source>
</evidence>
<protein>
    <submittedName>
        <fullName evidence="7">Exodeoxyribonuclease III</fullName>
        <ecNumber evidence="7">3.1.11.2</ecNumber>
    </submittedName>
</protein>
<dbReference type="NCBIfam" id="TIGR00633">
    <property type="entry name" value="xth"/>
    <property type="match status" value="1"/>
</dbReference>
<dbReference type="Gene3D" id="3.60.10.10">
    <property type="entry name" value="Endonuclease/exonuclease/phosphatase"/>
    <property type="match status" value="1"/>
</dbReference>
<dbReference type="InterPro" id="IPR005135">
    <property type="entry name" value="Endo/exonuclease/phosphatase"/>
</dbReference>
<dbReference type="SUPFAM" id="SSF56219">
    <property type="entry name" value="DNase I-like"/>
    <property type="match status" value="1"/>
</dbReference>
<evidence type="ECO:0000256" key="2">
    <source>
        <dbReference type="ARBA" id="ARBA00007092"/>
    </source>
</evidence>
<dbReference type="PROSITE" id="PS51435">
    <property type="entry name" value="AP_NUCLEASE_F1_4"/>
    <property type="match status" value="1"/>
</dbReference>
<keyword evidence="3" id="KW-0479">Metal-binding</keyword>
<comment type="caution">
    <text evidence="7">The sequence shown here is derived from an EMBL/GenBank/DDBJ whole genome shotgun (WGS) entry which is preliminary data.</text>
</comment>